<evidence type="ECO:0000313" key="2">
    <source>
        <dbReference type="Proteomes" id="UP001281410"/>
    </source>
</evidence>
<dbReference type="EMBL" id="JANJYJ010000007">
    <property type="protein sequence ID" value="KAK3197993.1"/>
    <property type="molecule type" value="Genomic_DNA"/>
</dbReference>
<name>A0AAE0DYS3_9ROSI</name>
<keyword evidence="2" id="KW-1185">Reference proteome</keyword>
<reference evidence="1" key="1">
    <citation type="journal article" date="2023" name="Plant J.">
        <title>Genome sequences and population genomics provide insights into the demographic history, inbreeding, and mutation load of two 'living fossil' tree species of Dipteronia.</title>
        <authorList>
            <person name="Feng Y."/>
            <person name="Comes H.P."/>
            <person name="Chen J."/>
            <person name="Zhu S."/>
            <person name="Lu R."/>
            <person name="Zhang X."/>
            <person name="Li P."/>
            <person name="Qiu J."/>
            <person name="Olsen K.M."/>
            <person name="Qiu Y."/>
        </authorList>
    </citation>
    <scope>NUCLEOTIDE SEQUENCE</scope>
    <source>
        <strain evidence="1">NBL</strain>
    </source>
</reference>
<dbReference type="AlphaFoldDB" id="A0AAE0DYS3"/>
<gene>
    <name evidence="1" type="ORF">Dsin_021408</name>
</gene>
<organism evidence="1 2">
    <name type="scientific">Dipteronia sinensis</name>
    <dbReference type="NCBI Taxonomy" id="43782"/>
    <lineage>
        <taxon>Eukaryota</taxon>
        <taxon>Viridiplantae</taxon>
        <taxon>Streptophyta</taxon>
        <taxon>Embryophyta</taxon>
        <taxon>Tracheophyta</taxon>
        <taxon>Spermatophyta</taxon>
        <taxon>Magnoliopsida</taxon>
        <taxon>eudicotyledons</taxon>
        <taxon>Gunneridae</taxon>
        <taxon>Pentapetalae</taxon>
        <taxon>rosids</taxon>
        <taxon>malvids</taxon>
        <taxon>Sapindales</taxon>
        <taxon>Sapindaceae</taxon>
        <taxon>Hippocastanoideae</taxon>
        <taxon>Acereae</taxon>
        <taxon>Dipteronia</taxon>
    </lineage>
</organism>
<evidence type="ECO:0000313" key="1">
    <source>
        <dbReference type="EMBL" id="KAK3197993.1"/>
    </source>
</evidence>
<accession>A0AAE0DYS3</accession>
<comment type="caution">
    <text evidence="1">The sequence shown here is derived from an EMBL/GenBank/DDBJ whole genome shotgun (WGS) entry which is preliminary data.</text>
</comment>
<dbReference type="Proteomes" id="UP001281410">
    <property type="component" value="Unassembled WGS sequence"/>
</dbReference>
<protein>
    <submittedName>
        <fullName evidence="1">Uncharacterized protein</fullName>
    </submittedName>
</protein>
<proteinExistence type="predicted"/>
<sequence length="112" mass="13596">MENSDDVATVSDAQSLAKYLKFDFFVGMVIWYEILNKVNKVIKCFRKKDMNIDDAISLFKGLITYFEEYRERGFEIKLRLKMKILLLKWRLNPNFKRHVFIPKKSYFFYEIC</sequence>